<dbReference type="Proteomes" id="UP001050975">
    <property type="component" value="Unassembled WGS sequence"/>
</dbReference>
<sequence length="159" mass="18246">MSEANTLTIQISGDDSLRLAAEAKRRQIDADTLAQMLLHDSLTKLSPLLPTDIESLEKLYTFQGKTEVLQFLEQYPFLVPILLKGYEPTRKYFPDAKLFLQVVTAPEAASKNDDMLWIFIERPLYFDPEVAIDTLEQLDDDWCIDAEKRDQGKLFIGFN</sequence>
<evidence type="ECO:0000313" key="2">
    <source>
        <dbReference type="Proteomes" id="UP001050975"/>
    </source>
</evidence>
<accession>A0AAV3X247</accession>
<protein>
    <submittedName>
        <fullName evidence="1">Uncharacterized protein</fullName>
    </submittedName>
</protein>
<gene>
    <name evidence="1" type="ORF">MiSe_08570</name>
</gene>
<dbReference type="AlphaFoldDB" id="A0AAV3X247"/>
<proteinExistence type="predicted"/>
<reference evidence="1" key="1">
    <citation type="submission" date="2019-10" db="EMBL/GenBank/DDBJ databases">
        <title>Draft genome sequece of Microseira wollei NIES-4236.</title>
        <authorList>
            <person name="Yamaguchi H."/>
            <person name="Suzuki S."/>
            <person name="Kawachi M."/>
        </authorList>
    </citation>
    <scope>NUCLEOTIDE SEQUENCE</scope>
    <source>
        <strain evidence="1">NIES-4236</strain>
    </source>
</reference>
<keyword evidence="2" id="KW-1185">Reference proteome</keyword>
<evidence type="ECO:0000313" key="1">
    <source>
        <dbReference type="EMBL" id="GET36109.1"/>
    </source>
</evidence>
<dbReference type="EMBL" id="BLAY01000008">
    <property type="protein sequence ID" value="GET36109.1"/>
    <property type="molecule type" value="Genomic_DNA"/>
</dbReference>
<comment type="caution">
    <text evidence="1">The sequence shown here is derived from an EMBL/GenBank/DDBJ whole genome shotgun (WGS) entry which is preliminary data.</text>
</comment>
<dbReference type="RefSeq" id="WP_226575241.1">
    <property type="nucleotide sequence ID" value="NZ_BLAY01000008.1"/>
</dbReference>
<name>A0AAV3X247_9CYAN</name>
<organism evidence="1 2">
    <name type="scientific">Microseira wollei NIES-4236</name>
    <dbReference type="NCBI Taxonomy" id="2530354"/>
    <lineage>
        <taxon>Bacteria</taxon>
        <taxon>Bacillati</taxon>
        <taxon>Cyanobacteriota</taxon>
        <taxon>Cyanophyceae</taxon>
        <taxon>Oscillatoriophycideae</taxon>
        <taxon>Aerosakkonematales</taxon>
        <taxon>Aerosakkonemataceae</taxon>
        <taxon>Microseira</taxon>
    </lineage>
</organism>